<keyword evidence="2" id="KW-1185">Reference proteome</keyword>
<accession>A0AAN7V3X4</accession>
<gene>
    <name evidence="1" type="ORF">RI129_012946</name>
</gene>
<dbReference type="Proteomes" id="UP001329430">
    <property type="component" value="Chromosome 10"/>
</dbReference>
<proteinExistence type="predicted"/>
<evidence type="ECO:0000313" key="2">
    <source>
        <dbReference type="Proteomes" id="UP001329430"/>
    </source>
</evidence>
<name>A0AAN7V3X4_9COLE</name>
<evidence type="ECO:0000313" key="1">
    <source>
        <dbReference type="EMBL" id="KAK5638651.1"/>
    </source>
</evidence>
<dbReference type="AlphaFoldDB" id="A0AAN7V3X4"/>
<reference evidence="1 2" key="1">
    <citation type="journal article" date="2024" name="Insects">
        <title>An Improved Chromosome-Level Genome Assembly of the Firefly Pyrocoelia pectoralis.</title>
        <authorList>
            <person name="Fu X."/>
            <person name="Meyer-Rochow V.B."/>
            <person name="Ballantyne L."/>
            <person name="Zhu X."/>
        </authorList>
    </citation>
    <scope>NUCLEOTIDE SEQUENCE [LARGE SCALE GENOMIC DNA]</scope>
    <source>
        <strain evidence="1">XCY_ONT2</strain>
    </source>
</reference>
<organism evidence="1 2">
    <name type="scientific">Pyrocoelia pectoralis</name>
    <dbReference type="NCBI Taxonomy" id="417401"/>
    <lineage>
        <taxon>Eukaryota</taxon>
        <taxon>Metazoa</taxon>
        <taxon>Ecdysozoa</taxon>
        <taxon>Arthropoda</taxon>
        <taxon>Hexapoda</taxon>
        <taxon>Insecta</taxon>
        <taxon>Pterygota</taxon>
        <taxon>Neoptera</taxon>
        <taxon>Endopterygota</taxon>
        <taxon>Coleoptera</taxon>
        <taxon>Polyphaga</taxon>
        <taxon>Elateriformia</taxon>
        <taxon>Elateroidea</taxon>
        <taxon>Lampyridae</taxon>
        <taxon>Lampyrinae</taxon>
        <taxon>Pyrocoelia</taxon>
    </lineage>
</organism>
<sequence>MKRTIRNVRTKHNLGPAVPLHRRDIAFEERYTQTENGEQFLLFDSGPEEDRLLVFSTRRNMQLLARSRHWYADGTFKTVPSLFSQLYTLHGLQDNKALPLVYALLPNKTEHTVYTFSTGNQTFRT</sequence>
<comment type="caution">
    <text evidence="1">The sequence shown here is derived from an EMBL/GenBank/DDBJ whole genome shotgun (WGS) entry which is preliminary data.</text>
</comment>
<dbReference type="EMBL" id="JAVRBK010000010">
    <property type="protein sequence ID" value="KAK5638651.1"/>
    <property type="molecule type" value="Genomic_DNA"/>
</dbReference>
<protein>
    <submittedName>
        <fullName evidence="1">Uncharacterized protein</fullName>
    </submittedName>
</protein>